<protein>
    <submittedName>
        <fullName evidence="3">Universal stress protein</fullName>
    </submittedName>
</protein>
<comment type="caution">
    <text evidence="3">The sequence shown here is derived from an EMBL/GenBank/DDBJ whole genome shotgun (WGS) entry which is preliminary data.</text>
</comment>
<gene>
    <name evidence="3" type="ORF">QNI16_24910</name>
</gene>
<dbReference type="RefSeq" id="WP_313984107.1">
    <property type="nucleotide sequence ID" value="NZ_JASJOS010000012.1"/>
</dbReference>
<feature type="domain" description="UspA" evidence="2">
    <location>
        <begin position="1"/>
        <end position="147"/>
    </location>
</feature>
<dbReference type="InterPro" id="IPR006015">
    <property type="entry name" value="Universal_stress_UspA"/>
</dbReference>
<evidence type="ECO:0000313" key="3">
    <source>
        <dbReference type="EMBL" id="MDJ1483764.1"/>
    </source>
</evidence>
<dbReference type="PANTHER" id="PTHR46268">
    <property type="entry name" value="STRESS RESPONSE PROTEIN NHAX"/>
    <property type="match status" value="1"/>
</dbReference>
<feature type="domain" description="UspA" evidence="2">
    <location>
        <begin position="155"/>
        <end position="277"/>
    </location>
</feature>
<dbReference type="PRINTS" id="PR01438">
    <property type="entry name" value="UNVRSLSTRESS"/>
</dbReference>
<dbReference type="PANTHER" id="PTHR46268:SF6">
    <property type="entry name" value="UNIVERSAL STRESS PROTEIN UP12"/>
    <property type="match status" value="1"/>
</dbReference>
<evidence type="ECO:0000256" key="1">
    <source>
        <dbReference type="ARBA" id="ARBA00008791"/>
    </source>
</evidence>
<dbReference type="Pfam" id="PF00582">
    <property type="entry name" value="Usp"/>
    <property type="match status" value="2"/>
</dbReference>
<sequence>MKKILIPTDFSEQANNALKVAIQIAKKCGAEIHLLHIEEYVGNVGFSALGDVEADSSAMDKLFVLKLLEVNKKRMLELIATIDDEITVFHMVEIGQMFRLVREYVTGQGIDLVVMGTNGASGFSGALIGSNTEKVVRQVGCPVLSVRNLPEVFDMKKIVFATNFDGDQTAVTEQLKQFQTIFGAHLYLLYVNTIFSFSSSRTIRERVEQFVTKHGLTNYEFHSYNDETEERGIIHFADEVDADVIAVATHGRTGFSHLLLGSIAEDIVNHALRPVLTFHLG</sequence>
<evidence type="ECO:0000259" key="2">
    <source>
        <dbReference type="Pfam" id="PF00582"/>
    </source>
</evidence>
<proteinExistence type="inferred from homology"/>
<dbReference type="AlphaFoldDB" id="A0AAE3U887"/>
<organism evidence="3 4">
    <name type="scientific">Xanthocytophaga flava</name>
    <dbReference type="NCBI Taxonomy" id="3048013"/>
    <lineage>
        <taxon>Bacteria</taxon>
        <taxon>Pseudomonadati</taxon>
        <taxon>Bacteroidota</taxon>
        <taxon>Cytophagia</taxon>
        <taxon>Cytophagales</taxon>
        <taxon>Rhodocytophagaceae</taxon>
        <taxon>Xanthocytophaga</taxon>
    </lineage>
</organism>
<dbReference type="EMBL" id="JASJOS010000012">
    <property type="protein sequence ID" value="MDJ1483764.1"/>
    <property type="molecule type" value="Genomic_DNA"/>
</dbReference>
<dbReference type="Proteomes" id="UP001241110">
    <property type="component" value="Unassembled WGS sequence"/>
</dbReference>
<dbReference type="InterPro" id="IPR006016">
    <property type="entry name" value="UspA"/>
</dbReference>
<name>A0AAE3U887_9BACT</name>
<dbReference type="SUPFAM" id="SSF52402">
    <property type="entry name" value="Adenine nucleotide alpha hydrolases-like"/>
    <property type="match status" value="2"/>
</dbReference>
<reference evidence="3" key="1">
    <citation type="submission" date="2023-05" db="EMBL/GenBank/DDBJ databases">
        <authorList>
            <person name="Zhang X."/>
        </authorList>
    </citation>
    <scope>NUCLEOTIDE SEQUENCE</scope>
    <source>
        <strain evidence="3">YF14B1</strain>
    </source>
</reference>
<comment type="similarity">
    <text evidence="1">Belongs to the universal stress protein A family.</text>
</comment>
<accession>A0AAE3U887</accession>
<dbReference type="InterPro" id="IPR014729">
    <property type="entry name" value="Rossmann-like_a/b/a_fold"/>
</dbReference>
<evidence type="ECO:0000313" key="4">
    <source>
        <dbReference type="Proteomes" id="UP001241110"/>
    </source>
</evidence>
<dbReference type="CDD" id="cd00293">
    <property type="entry name" value="USP-like"/>
    <property type="match status" value="2"/>
</dbReference>
<dbReference type="Gene3D" id="3.40.50.620">
    <property type="entry name" value="HUPs"/>
    <property type="match status" value="2"/>
</dbReference>